<dbReference type="SUPFAM" id="SSF53613">
    <property type="entry name" value="Ribokinase-like"/>
    <property type="match status" value="1"/>
</dbReference>
<evidence type="ECO:0000256" key="1">
    <source>
        <dbReference type="ARBA" id="ARBA00022723"/>
    </source>
</evidence>
<keyword evidence="3" id="KW-0808">Transferase</keyword>
<dbReference type="STRING" id="63057.A0A2P5EHA2"/>
<dbReference type="EMBL" id="JXTC01000155">
    <property type="protein sequence ID" value="PON84911.1"/>
    <property type="molecule type" value="Genomic_DNA"/>
</dbReference>
<dbReference type="GO" id="GO:0016301">
    <property type="term" value="F:kinase activity"/>
    <property type="evidence" value="ECO:0007669"/>
    <property type="project" value="UniProtKB-KW"/>
</dbReference>
<dbReference type="InterPro" id="IPR011611">
    <property type="entry name" value="PfkB_dom"/>
</dbReference>
<evidence type="ECO:0000259" key="2">
    <source>
        <dbReference type="Pfam" id="PF00294"/>
    </source>
</evidence>
<dbReference type="GO" id="GO:0004730">
    <property type="term" value="F:pseudouridylate synthase activity"/>
    <property type="evidence" value="ECO:0007669"/>
    <property type="project" value="TreeGrafter"/>
</dbReference>
<dbReference type="InterPro" id="IPR029056">
    <property type="entry name" value="Ribokinase-like"/>
</dbReference>
<keyword evidence="1" id="KW-0479">Metal-binding</keyword>
<sequence>MWAARPTSVLVKYDIRSKFLDGHKRKQELVTRKQSNIVVILLTRTLTVGLRNKGRMESSARRRLDCISRHLSVPPHPNHFLQPALLSSVQNKLKSGDSEPVIIGGMVLDIHAIPSIPANPGTTTPGKVNYVLGGVARNIAECMSKLATKPFMISVLGLDMAGSLLLEHWKSAELSTEGILRQQDIKTPVVSNIFDASGESAAAVASAEAIEKFITPNWIQQFKHIIHSAPVLMIDANLNLPALEASCRIAAVSKIPVWFEPVSVVKSRRIVSIAQYVSVIGFYTCPVTFVSPNEDELTAMANALSGGNLFLSSPIESENSSYKSSIESLFQRLKPAIWVLLKHGIKIVVVTLGSNGVFLCSKGGPSVMRVGHEGIKRDASSRQLYNTMAVACPPNLIPDFAKSENSSLLFAVHFPALPASVVRLTGAGDCLVGGTLSSICAGLDLMQSVAVGIAAAKAAVESETNVPHVLNLAAIADDAELIYSAAKVVCHESML</sequence>
<name>A0A2P5EHA2_TREOI</name>
<dbReference type="Proteomes" id="UP000237000">
    <property type="component" value="Unassembled WGS sequence"/>
</dbReference>
<accession>A0A2P5EHA2</accession>
<dbReference type="PANTHER" id="PTHR42909:SF1">
    <property type="entry name" value="CARBOHYDRATE KINASE PFKB DOMAIN-CONTAINING PROTEIN"/>
    <property type="match status" value="1"/>
</dbReference>
<reference evidence="4" key="1">
    <citation type="submission" date="2016-06" db="EMBL/GenBank/DDBJ databases">
        <title>Parallel loss of symbiosis genes in relatives of nitrogen-fixing non-legume Parasponia.</title>
        <authorList>
            <person name="Van Velzen R."/>
            <person name="Holmer R."/>
            <person name="Bu F."/>
            <person name="Rutten L."/>
            <person name="Van Zeijl A."/>
            <person name="Liu W."/>
            <person name="Santuari L."/>
            <person name="Cao Q."/>
            <person name="Sharma T."/>
            <person name="Shen D."/>
            <person name="Roswanjaya Y."/>
            <person name="Wardhani T."/>
            <person name="Kalhor M.S."/>
            <person name="Jansen J."/>
            <person name="Van den Hoogen J."/>
            <person name="Gungor B."/>
            <person name="Hartog M."/>
            <person name="Hontelez J."/>
            <person name="Verver J."/>
            <person name="Yang W.-C."/>
            <person name="Schijlen E."/>
            <person name="Repin R."/>
            <person name="Schilthuizen M."/>
            <person name="Schranz E."/>
            <person name="Heidstra R."/>
            <person name="Miyata K."/>
            <person name="Fedorova E."/>
            <person name="Kohlen W."/>
            <person name="Bisseling T."/>
            <person name="Smit S."/>
            <person name="Geurts R."/>
        </authorList>
    </citation>
    <scope>NUCLEOTIDE SEQUENCE [LARGE SCALE GENOMIC DNA]</scope>
    <source>
        <strain evidence="4">cv. RG33-2</strain>
    </source>
</reference>
<dbReference type="GO" id="GO:0005737">
    <property type="term" value="C:cytoplasm"/>
    <property type="evidence" value="ECO:0007669"/>
    <property type="project" value="TreeGrafter"/>
</dbReference>
<organism evidence="3 4">
    <name type="scientific">Trema orientale</name>
    <name type="common">Charcoal tree</name>
    <name type="synonym">Celtis orientalis</name>
    <dbReference type="NCBI Taxonomy" id="63057"/>
    <lineage>
        <taxon>Eukaryota</taxon>
        <taxon>Viridiplantae</taxon>
        <taxon>Streptophyta</taxon>
        <taxon>Embryophyta</taxon>
        <taxon>Tracheophyta</taxon>
        <taxon>Spermatophyta</taxon>
        <taxon>Magnoliopsida</taxon>
        <taxon>eudicotyledons</taxon>
        <taxon>Gunneridae</taxon>
        <taxon>Pentapetalae</taxon>
        <taxon>rosids</taxon>
        <taxon>fabids</taxon>
        <taxon>Rosales</taxon>
        <taxon>Cannabaceae</taxon>
        <taxon>Trema</taxon>
    </lineage>
</organism>
<gene>
    <name evidence="3" type="ORF">TorRG33x02_193090</name>
</gene>
<comment type="caution">
    <text evidence="3">The sequence shown here is derived from an EMBL/GenBank/DDBJ whole genome shotgun (WGS) entry which is preliminary data.</text>
</comment>
<dbReference type="InParanoid" id="A0A2P5EHA2"/>
<dbReference type="AlphaFoldDB" id="A0A2P5EHA2"/>
<keyword evidence="4" id="KW-1185">Reference proteome</keyword>
<dbReference type="Pfam" id="PF00294">
    <property type="entry name" value="PfkB"/>
    <property type="match status" value="2"/>
</dbReference>
<dbReference type="OrthoDB" id="198885at2759"/>
<dbReference type="GO" id="GO:0016798">
    <property type="term" value="F:hydrolase activity, acting on glycosyl bonds"/>
    <property type="evidence" value="ECO:0007669"/>
    <property type="project" value="TreeGrafter"/>
</dbReference>
<dbReference type="FunCoup" id="A0A2P5EHA2">
    <property type="interactions" value="30"/>
</dbReference>
<proteinExistence type="predicted"/>
<feature type="domain" description="Carbohydrate kinase PfkB" evidence="2">
    <location>
        <begin position="102"/>
        <end position="364"/>
    </location>
</feature>
<feature type="domain" description="Carbohydrate kinase PfkB" evidence="2">
    <location>
        <begin position="412"/>
        <end position="463"/>
    </location>
</feature>
<keyword evidence="3" id="KW-0418">Kinase</keyword>
<evidence type="ECO:0000313" key="3">
    <source>
        <dbReference type="EMBL" id="PON84911.1"/>
    </source>
</evidence>
<dbReference type="GO" id="GO:0046872">
    <property type="term" value="F:metal ion binding"/>
    <property type="evidence" value="ECO:0007669"/>
    <property type="project" value="UniProtKB-KW"/>
</dbReference>
<dbReference type="PANTHER" id="PTHR42909">
    <property type="entry name" value="ZGC:136858"/>
    <property type="match status" value="1"/>
</dbReference>
<evidence type="ECO:0000313" key="4">
    <source>
        <dbReference type="Proteomes" id="UP000237000"/>
    </source>
</evidence>
<dbReference type="Gene3D" id="3.40.1190.20">
    <property type="match status" value="1"/>
</dbReference>
<protein>
    <submittedName>
        <fullName evidence="3">Carbohydrate kinase</fullName>
    </submittedName>
</protein>